<evidence type="ECO:0000256" key="3">
    <source>
        <dbReference type="ARBA" id="ARBA00023163"/>
    </source>
</evidence>
<comment type="caution">
    <text evidence="6">The sequence shown here is derived from an EMBL/GenBank/DDBJ whole genome shotgun (WGS) entry which is preliminary data.</text>
</comment>
<feature type="DNA-binding region" description="H-T-H motif" evidence="4">
    <location>
        <begin position="58"/>
        <end position="77"/>
    </location>
</feature>
<dbReference type="InterPro" id="IPR049445">
    <property type="entry name" value="TetR_SbtR-like_C"/>
</dbReference>
<dbReference type="InterPro" id="IPR036271">
    <property type="entry name" value="Tet_transcr_reg_TetR-rel_C_sf"/>
</dbReference>
<sequence>MHVFALVPAGAGRSGMLLAMSGSANPQRRALRSDAQRNHRRILAAARAELAERGPAIRLEDVARRAEVGLATLYRRFAGRRELVAAVFDQYFTEEVEPLLAEAAAEPDAWLGLRRGLEESLETVVRNGALLNAVHETGVTMSDVLPRFLATMGEVLRRAQRDGRVRAELGERDLTAVVVMVLATATTGVAERATGESCGWRRYLALLLDGSRPGGAELPCPPGEAPSADAGC</sequence>
<dbReference type="Proteomes" id="UP001500483">
    <property type="component" value="Unassembled WGS sequence"/>
</dbReference>
<gene>
    <name evidence="6" type="ORF">GCM10020366_20940</name>
</gene>
<dbReference type="PRINTS" id="PR00455">
    <property type="entry name" value="HTHTETR"/>
</dbReference>
<dbReference type="SUPFAM" id="SSF48498">
    <property type="entry name" value="Tetracyclin repressor-like, C-terminal domain"/>
    <property type="match status" value="1"/>
</dbReference>
<accession>A0ABP6RNK4</accession>
<proteinExistence type="predicted"/>
<protein>
    <submittedName>
        <fullName evidence="6">TetR/AcrR family transcriptional regulator</fullName>
    </submittedName>
</protein>
<organism evidence="6 7">
    <name type="scientific">Saccharopolyspora gregorii</name>
    <dbReference type="NCBI Taxonomy" id="33914"/>
    <lineage>
        <taxon>Bacteria</taxon>
        <taxon>Bacillati</taxon>
        <taxon>Actinomycetota</taxon>
        <taxon>Actinomycetes</taxon>
        <taxon>Pseudonocardiales</taxon>
        <taxon>Pseudonocardiaceae</taxon>
        <taxon>Saccharopolyspora</taxon>
    </lineage>
</organism>
<evidence type="ECO:0000313" key="6">
    <source>
        <dbReference type="EMBL" id="GAA3356536.1"/>
    </source>
</evidence>
<keyword evidence="1" id="KW-0805">Transcription regulation</keyword>
<name>A0ABP6RNK4_9PSEU</name>
<evidence type="ECO:0000256" key="1">
    <source>
        <dbReference type="ARBA" id="ARBA00023015"/>
    </source>
</evidence>
<dbReference type="Pfam" id="PF21597">
    <property type="entry name" value="TetR_C_43"/>
    <property type="match status" value="1"/>
</dbReference>
<evidence type="ECO:0000256" key="4">
    <source>
        <dbReference type="PROSITE-ProRule" id="PRU00335"/>
    </source>
</evidence>
<keyword evidence="3" id="KW-0804">Transcription</keyword>
<dbReference type="PANTHER" id="PTHR30055:SF234">
    <property type="entry name" value="HTH-TYPE TRANSCRIPTIONAL REGULATOR BETI"/>
    <property type="match status" value="1"/>
</dbReference>
<feature type="domain" description="HTH tetR-type" evidence="5">
    <location>
        <begin position="36"/>
        <end position="95"/>
    </location>
</feature>
<evidence type="ECO:0000313" key="7">
    <source>
        <dbReference type="Proteomes" id="UP001500483"/>
    </source>
</evidence>
<dbReference type="InterPro" id="IPR050109">
    <property type="entry name" value="HTH-type_TetR-like_transc_reg"/>
</dbReference>
<keyword evidence="2 4" id="KW-0238">DNA-binding</keyword>
<dbReference type="SUPFAM" id="SSF46689">
    <property type="entry name" value="Homeodomain-like"/>
    <property type="match status" value="1"/>
</dbReference>
<reference evidence="7" key="1">
    <citation type="journal article" date="2019" name="Int. J. Syst. Evol. Microbiol.">
        <title>The Global Catalogue of Microorganisms (GCM) 10K type strain sequencing project: providing services to taxonomists for standard genome sequencing and annotation.</title>
        <authorList>
            <consortium name="The Broad Institute Genomics Platform"/>
            <consortium name="The Broad Institute Genome Sequencing Center for Infectious Disease"/>
            <person name="Wu L."/>
            <person name="Ma J."/>
        </authorList>
    </citation>
    <scope>NUCLEOTIDE SEQUENCE [LARGE SCALE GENOMIC DNA]</scope>
    <source>
        <strain evidence="7">JCM 9687</strain>
    </source>
</reference>
<dbReference type="PROSITE" id="PS50977">
    <property type="entry name" value="HTH_TETR_2"/>
    <property type="match status" value="1"/>
</dbReference>
<evidence type="ECO:0000256" key="2">
    <source>
        <dbReference type="ARBA" id="ARBA00023125"/>
    </source>
</evidence>
<evidence type="ECO:0000259" key="5">
    <source>
        <dbReference type="PROSITE" id="PS50977"/>
    </source>
</evidence>
<dbReference type="InterPro" id="IPR009057">
    <property type="entry name" value="Homeodomain-like_sf"/>
</dbReference>
<dbReference type="PANTHER" id="PTHR30055">
    <property type="entry name" value="HTH-TYPE TRANSCRIPTIONAL REGULATOR RUTR"/>
    <property type="match status" value="1"/>
</dbReference>
<dbReference type="EMBL" id="BAAAYK010000038">
    <property type="protein sequence ID" value="GAA3356536.1"/>
    <property type="molecule type" value="Genomic_DNA"/>
</dbReference>
<dbReference type="Pfam" id="PF00440">
    <property type="entry name" value="TetR_N"/>
    <property type="match status" value="1"/>
</dbReference>
<dbReference type="Gene3D" id="1.10.357.10">
    <property type="entry name" value="Tetracycline Repressor, domain 2"/>
    <property type="match status" value="1"/>
</dbReference>
<dbReference type="InterPro" id="IPR001647">
    <property type="entry name" value="HTH_TetR"/>
</dbReference>
<keyword evidence="7" id="KW-1185">Reference proteome</keyword>